<dbReference type="EMBL" id="LJGW01000686">
    <property type="protein sequence ID" value="OEV05112.1"/>
    <property type="molecule type" value="Genomic_DNA"/>
</dbReference>
<dbReference type="AlphaFoldDB" id="A0A1E7KMB0"/>
<dbReference type="Proteomes" id="UP000176005">
    <property type="component" value="Unassembled WGS sequence"/>
</dbReference>
<organism evidence="1 2">
    <name type="scientific">Streptomyces nanshensis</name>
    <dbReference type="NCBI Taxonomy" id="518642"/>
    <lineage>
        <taxon>Bacteria</taxon>
        <taxon>Bacillati</taxon>
        <taxon>Actinomycetota</taxon>
        <taxon>Actinomycetes</taxon>
        <taxon>Kitasatosporales</taxon>
        <taxon>Streptomycetaceae</taxon>
        <taxon>Streptomyces</taxon>
    </lineage>
</organism>
<sequence>MEPAADRLRTLPESALRRGAAAEGLALARELAVRAQRLEFPQSAPLELPDVGVFAVGDQLLVAAHDLAEILRDVDGDHELADAVSLVQLATVRIAEAATGKR</sequence>
<accession>A0A1E7KMB0</accession>
<evidence type="ECO:0000313" key="2">
    <source>
        <dbReference type="Proteomes" id="UP000176005"/>
    </source>
</evidence>
<evidence type="ECO:0000313" key="1">
    <source>
        <dbReference type="EMBL" id="OEV05112.1"/>
    </source>
</evidence>
<reference evidence="1 2" key="1">
    <citation type="journal article" date="2016" name="Front. Microbiol.">
        <title>Comparative Genomics Analysis of Streptomyces Species Reveals Their Adaptation to the Marine Environment and Their Diversity at the Genomic Level.</title>
        <authorList>
            <person name="Tian X."/>
            <person name="Zhang Z."/>
            <person name="Yang T."/>
            <person name="Chen M."/>
            <person name="Li J."/>
            <person name="Chen F."/>
            <person name="Yang J."/>
            <person name="Li W."/>
            <person name="Zhang B."/>
            <person name="Zhang Z."/>
            <person name="Wu J."/>
            <person name="Zhang C."/>
            <person name="Long L."/>
            <person name="Xiao J."/>
        </authorList>
    </citation>
    <scope>NUCLEOTIDE SEQUENCE [LARGE SCALE GENOMIC DNA]</scope>
    <source>
        <strain evidence="1 2">SCSIO 10429</strain>
    </source>
</reference>
<keyword evidence="2" id="KW-1185">Reference proteome</keyword>
<gene>
    <name evidence="1" type="ORF">AN218_31715</name>
</gene>
<protein>
    <submittedName>
        <fullName evidence="1">Uncharacterized protein</fullName>
    </submittedName>
</protein>
<dbReference type="PATRIC" id="fig|518642.10.peg.22"/>
<comment type="caution">
    <text evidence="1">The sequence shown here is derived from an EMBL/GenBank/DDBJ whole genome shotgun (WGS) entry which is preliminary data.</text>
</comment>
<proteinExistence type="predicted"/>
<name>A0A1E7KMB0_9ACTN</name>